<evidence type="ECO:0000313" key="2">
    <source>
        <dbReference type="EMBL" id="HBQ50145.1"/>
    </source>
</evidence>
<accession>A0A356WAX0</accession>
<proteinExistence type="predicted"/>
<feature type="chain" id="PRO_5017007212" evidence="1">
    <location>
        <begin position="26"/>
        <end position="85"/>
    </location>
</feature>
<keyword evidence="1" id="KW-0732">Signal</keyword>
<dbReference type="Gene3D" id="3.40.190.10">
    <property type="entry name" value="Periplasmic binding protein-like II"/>
    <property type="match status" value="1"/>
</dbReference>
<dbReference type="EMBL" id="DOGS01000299">
    <property type="protein sequence ID" value="HBQ50145.1"/>
    <property type="molecule type" value="Genomic_DNA"/>
</dbReference>
<feature type="non-terminal residue" evidence="2">
    <location>
        <position position="85"/>
    </location>
</feature>
<feature type="signal peptide" evidence="1">
    <location>
        <begin position="1"/>
        <end position="25"/>
    </location>
</feature>
<dbReference type="Proteomes" id="UP000263957">
    <property type="component" value="Unassembled WGS sequence"/>
</dbReference>
<dbReference type="AlphaFoldDB" id="A0A356WAX0"/>
<protein>
    <submittedName>
        <fullName evidence="2">Spermidine/putrescine ABC transporter substrate-binding protein</fullName>
    </submittedName>
</protein>
<evidence type="ECO:0000313" key="3">
    <source>
        <dbReference type="Proteomes" id="UP000263957"/>
    </source>
</evidence>
<name>A0A356WAX0_9PROT</name>
<gene>
    <name evidence="2" type="ORF">DD728_14920</name>
</gene>
<evidence type="ECO:0000256" key="1">
    <source>
        <dbReference type="SAM" id="SignalP"/>
    </source>
</evidence>
<reference evidence="2 3" key="1">
    <citation type="journal article" date="2018" name="Nat. Biotechnol.">
        <title>A standardized bacterial taxonomy based on genome phylogeny substantially revises the tree of life.</title>
        <authorList>
            <person name="Parks D.H."/>
            <person name="Chuvochina M."/>
            <person name="Waite D.W."/>
            <person name="Rinke C."/>
            <person name="Skarshewski A."/>
            <person name="Chaumeil P.A."/>
            <person name="Hugenholtz P."/>
        </authorList>
    </citation>
    <scope>NUCLEOTIDE SEQUENCE [LARGE SCALE GENOMIC DNA]</scope>
    <source>
        <strain evidence="2">UBA10378</strain>
    </source>
</reference>
<organism evidence="2 3">
    <name type="scientific">Hyphomonas atlantica</name>
    <dbReference type="NCBI Taxonomy" id="1280948"/>
    <lineage>
        <taxon>Bacteria</taxon>
        <taxon>Pseudomonadati</taxon>
        <taxon>Pseudomonadota</taxon>
        <taxon>Alphaproteobacteria</taxon>
        <taxon>Hyphomonadales</taxon>
        <taxon>Hyphomonadaceae</taxon>
        <taxon>Hyphomonas</taxon>
    </lineage>
</organism>
<sequence length="85" mass="8860">MFMKLTKTLLATTALTVAAGTAVTAQDMANSMTIVSWGGAYQASQDKAYVQPYLAANPGVTATWDESSAEAVAKLRAMNEAGNIT</sequence>
<comment type="caution">
    <text evidence="2">The sequence shown here is derived from an EMBL/GenBank/DDBJ whole genome shotgun (WGS) entry which is preliminary data.</text>
</comment>
<dbReference type="SUPFAM" id="SSF53850">
    <property type="entry name" value="Periplasmic binding protein-like II"/>
    <property type="match status" value="1"/>
</dbReference>